<dbReference type="InterPro" id="IPR018247">
    <property type="entry name" value="EF_Hand_1_Ca_BS"/>
</dbReference>
<evidence type="ECO:0000256" key="1">
    <source>
        <dbReference type="ARBA" id="ARBA00022737"/>
    </source>
</evidence>
<evidence type="ECO:0000256" key="4">
    <source>
        <dbReference type="RuleBase" id="RU369080"/>
    </source>
</evidence>
<comment type="subunit">
    <text evidence="4">Homodimer. Interacts with CIPK.</text>
</comment>
<keyword evidence="2 4" id="KW-0106">Calcium</keyword>
<sequence length="160" mass="18288">MSCLVAFLQIFDLFDVKQAGHIDFGDFVQSSAIFHPRTPEAGKIACAFKLYDLRHTGYIEHEETFKEADVSGDGRIDQEEWQMYAAKNPLLLPITTLPYLIFPQQQKRRKKNSNNRQPAAESPCQIRTNSSAILTTVATTDMSPRRSLLPPRFWLSWNVV</sequence>
<dbReference type="PROSITE" id="PS50222">
    <property type="entry name" value="EF_HAND_2"/>
    <property type="match status" value="1"/>
</dbReference>
<feature type="domain" description="EF-hand" evidence="5">
    <location>
        <begin position="56"/>
        <end position="91"/>
    </location>
</feature>
<dbReference type="GO" id="GO:0005509">
    <property type="term" value="F:calcium ion binding"/>
    <property type="evidence" value="ECO:0007669"/>
    <property type="project" value="UniProtKB-UniRule"/>
</dbReference>
<evidence type="ECO:0000313" key="6">
    <source>
        <dbReference type="EMBL" id="KAL3517299.1"/>
    </source>
</evidence>
<organism evidence="6 7">
    <name type="scientific">Cinchona calisaya</name>
    <dbReference type="NCBI Taxonomy" id="153742"/>
    <lineage>
        <taxon>Eukaryota</taxon>
        <taxon>Viridiplantae</taxon>
        <taxon>Streptophyta</taxon>
        <taxon>Embryophyta</taxon>
        <taxon>Tracheophyta</taxon>
        <taxon>Spermatophyta</taxon>
        <taxon>Magnoliopsida</taxon>
        <taxon>eudicotyledons</taxon>
        <taxon>Gunneridae</taxon>
        <taxon>Pentapetalae</taxon>
        <taxon>asterids</taxon>
        <taxon>lamiids</taxon>
        <taxon>Gentianales</taxon>
        <taxon>Rubiaceae</taxon>
        <taxon>Cinchonoideae</taxon>
        <taxon>Cinchoneae</taxon>
        <taxon>Cinchona</taxon>
    </lineage>
</organism>
<dbReference type="GO" id="GO:0019900">
    <property type="term" value="F:kinase binding"/>
    <property type="evidence" value="ECO:0007669"/>
    <property type="project" value="UniProtKB-UniRule"/>
</dbReference>
<dbReference type="GO" id="GO:0019722">
    <property type="term" value="P:calcium-mediated signaling"/>
    <property type="evidence" value="ECO:0007669"/>
    <property type="project" value="UniProtKB-UniRule"/>
</dbReference>
<name>A0ABD2ZE61_9GENT</name>
<evidence type="ECO:0000313" key="7">
    <source>
        <dbReference type="Proteomes" id="UP001630127"/>
    </source>
</evidence>
<proteinExistence type="inferred from homology"/>
<keyword evidence="1 4" id="KW-0677">Repeat</keyword>
<comment type="caution">
    <text evidence="6">The sequence shown here is derived from an EMBL/GenBank/DDBJ whole genome shotgun (WGS) entry which is preliminary data.</text>
</comment>
<dbReference type="Proteomes" id="UP001630127">
    <property type="component" value="Unassembled WGS sequence"/>
</dbReference>
<dbReference type="PANTHER" id="PTHR23056">
    <property type="entry name" value="CALCINEURIN B"/>
    <property type="match status" value="1"/>
</dbReference>
<dbReference type="AlphaFoldDB" id="A0ABD2ZE61"/>
<reference evidence="6 7" key="1">
    <citation type="submission" date="2024-11" db="EMBL/GenBank/DDBJ databases">
        <title>A near-complete genome assembly of Cinchona calisaya.</title>
        <authorList>
            <person name="Lian D.C."/>
            <person name="Zhao X.W."/>
            <person name="Wei L."/>
        </authorList>
    </citation>
    <scope>NUCLEOTIDE SEQUENCE [LARGE SCALE GENOMIC DNA]</scope>
    <source>
        <tissue evidence="6">Nenye</tissue>
    </source>
</reference>
<comment type="similarity">
    <text evidence="3 4">Belongs to the calcineurin regulatory subunit family.</text>
</comment>
<keyword evidence="4" id="KW-0472">Membrane</keyword>
<dbReference type="InterPro" id="IPR045198">
    <property type="entry name" value="CNBL1-10"/>
</dbReference>
<protein>
    <recommendedName>
        <fullName evidence="4">Calcineurin B-like protein</fullName>
    </recommendedName>
</protein>
<comment type="function">
    <text evidence="4">Acts as a calcium sensor. CBL proteins interact with CIPK serine-threonine protein kinases. Binding of a CBL protein to the regulatory NAF domain of a CIPK protein lead to the activation of the kinase in a calcium-dependent manner.</text>
</comment>
<keyword evidence="4" id="KW-0479">Metal-binding</keyword>
<dbReference type="PANTHER" id="PTHR23056:SF105">
    <property type="entry name" value="CALCINEURIN B-LIKE PROTEIN"/>
    <property type="match status" value="1"/>
</dbReference>
<dbReference type="CDD" id="cd00051">
    <property type="entry name" value="EFh"/>
    <property type="match status" value="1"/>
</dbReference>
<dbReference type="PROSITE" id="PS00018">
    <property type="entry name" value="EF_HAND_1"/>
    <property type="match status" value="1"/>
</dbReference>
<gene>
    <name evidence="6" type="ORF">ACH5RR_024201</name>
</gene>
<keyword evidence="7" id="KW-1185">Reference proteome</keyword>
<evidence type="ECO:0000256" key="2">
    <source>
        <dbReference type="ARBA" id="ARBA00022837"/>
    </source>
</evidence>
<dbReference type="Pfam" id="PF13202">
    <property type="entry name" value="EF-hand_5"/>
    <property type="match status" value="1"/>
</dbReference>
<evidence type="ECO:0000259" key="5">
    <source>
        <dbReference type="PROSITE" id="PS50222"/>
    </source>
</evidence>
<evidence type="ECO:0000256" key="3">
    <source>
        <dbReference type="ARBA" id="ARBA00023774"/>
    </source>
</evidence>
<accession>A0ABD2ZE61</accession>
<comment type="subcellular location">
    <subcellularLocation>
        <location evidence="4">Membrane</location>
    </subcellularLocation>
</comment>
<dbReference type="Gene3D" id="1.10.238.10">
    <property type="entry name" value="EF-hand"/>
    <property type="match status" value="1"/>
</dbReference>
<dbReference type="InterPro" id="IPR011992">
    <property type="entry name" value="EF-hand-dom_pair"/>
</dbReference>
<dbReference type="SUPFAM" id="SSF47473">
    <property type="entry name" value="EF-hand"/>
    <property type="match status" value="1"/>
</dbReference>
<dbReference type="InterPro" id="IPR002048">
    <property type="entry name" value="EF_hand_dom"/>
</dbReference>
<dbReference type="EMBL" id="JBJUIK010000010">
    <property type="protein sequence ID" value="KAL3517299.1"/>
    <property type="molecule type" value="Genomic_DNA"/>
</dbReference>
<dbReference type="GO" id="GO:0016020">
    <property type="term" value="C:membrane"/>
    <property type="evidence" value="ECO:0007669"/>
    <property type="project" value="UniProtKB-SubCell"/>
</dbReference>